<comment type="caution">
    <text evidence="3">The sequence shown here is derived from an EMBL/GenBank/DDBJ whole genome shotgun (WGS) entry which is preliminary data.</text>
</comment>
<feature type="region of interest" description="Disordered" evidence="1">
    <location>
        <begin position="24"/>
        <end position="58"/>
    </location>
</feature>
<feature type="signal peptide" evidence="2">
    <location>
        <begin position="1"/>
        <end position="29"/>
    </location>
</feature>
<protein>
    <submittedName>
        <fullName evidence="3">RND transporter</fullName>
    </submittedName>
</protein>
<gene>
    <name evidence="3" type="ORF">ENQ76_15435</name>
</gene>
<proteinExistence type="predicted"/>
<evidence type="ECO:0000256" key="2">
    <source>
        <dbReference type="SAM" id="SignalP"/>
    </source>
</evidence>
<evidence type="ECO:0000256" key="1">
    <source>
        <dbReference type="SAM" id="MobiDB-lite"/>
    </source>
</evidence>
<keyword evidence="2" id="KW-0732">Signal</keyword>
<name>A0A7C2P5C9_9PLAN</name>
<accession>A0A7C2P5C9</accession>
<reference evidence="3" key="1">
    <citation type="journal article" date="2020" name="mSystems">
        <title>Genome- and Community-Level Interaction Insights into Carbon Utilization and Element Cycling Functions of Hydrothermarchaeota in Hydrothermal Sediment.</title>
        <authorList>
            <person name="Zhou Z."/>
            <person name="Liu Y."/>
            <person name="Xu W."/>
            <person name="Pan J."/>
            <person name="Luo Z.H."/>
            <person name="Li M."/>
        </authorList>
    </citation>
    <scope>NUCLEOTIDE SEQUENCE [LARGE SCALE GENOMIC DNA]</scope>
    <source>
        <strain evidence="3">SpSt-339</strain>
    </source>
</reference>
<dbReference type="PROSITE" id="PS51257">
    <property type="entry name" value="PROKAR_LIPOPROTEIN"/>
    <property type="match status" value="1"/>
</dbReference>
<feature type="compositionally biased region" description="Basic and acidic residues" evidence="1">
    <location>
        <begin position="33"/>
        <end position="58"/>
    </location>
</feature>
<dbReference type="AlphaFoldDB" id="A0A7C2P5C9"/>
<feature type="chain" id="PRO_5027973651" evidence="2">
    <location>
        <begin position="30"/>
        <end position="128"/>
    </location>
</feature>
<organism evidence="3">
    <name type="scientific">Schlesneria paludicola</name>
    <dbReference type="NCBI Taxonomy" id="360056"/>
    <lineage>
        <taxon>Bacteria</taxon>
        <taxon>Pseudomonadati</taxon>
        <taxon>Planctomycetota</taxon>
        <taxon>Planctomycetia</taxon>
        <taxon>Planctomycetales</taxon>
        <taxon>Planctomycetaceae</taxon>
        <taxon>Schlesneria</taxon>
    </lineage>
</organism>
<evidence type="ECO:0000313" key="3">
    <source>
        <dbReference type="EMBL" id="HEN16853.1"/>
    </source>
</evidence>
<sequence length="128" mass="14087">MRTGFWLTTSLVLAVAFMSGCGQTGSAPAQTEKQADTHDDHDHNEHTASTESGGHDHSGWWCNEHGVPEEVCALCNSKVAAEFQKKGDWCKEHDRPDSQCFKCHPELEAKFAAQYEAKYGQQPPKPAG</sequence>
<dbReference type="EMBL" id="DSOK01000424">
    <property type="protein sequence ID" value="HEN16853.1"/>
    <property type="molecule type" value="Genomic_DNA"/>
</dbReference>